<evidence type="ECO:0000313" key="3">
    <source>
        <dbReference type="EMBL" id="KAI5078416.1"/>
    </source>
</evidence>
<dbReference type="EMBL" id="JABFUD020000006">
    <property type="protein sequence ID" value="KAI5078416.1"/>
    <property type="molecule type" value="Genomic_DNA"/>
</dbReference>
<sequence length="344" mass="37939">MDMAGEAIEGEAAGYSSLAEACLPEQRMVDGKAFPLVITPSSPLESAIVACKLFHTSRAFLEQKLKDNGAVFLRGFPLRSGFDFHGAVEALGWHTLPYIGSGIRTQVVGSVYTANDSGPDVVISFHHEMAQVVDALSWPSKVLFFCETPSSEGGETSMIMSHKVTQGLWMQCPEFMQKVEDLGLLYLKVLPMVKDPKYLTVQDWPTVFGTSDKKEAEERAKKNFNGKVEWLPGGNMNLVTGPFKATRNFGREERANAWFNQIAVYHTGLSHKGGMPPDQPYDVVFGDGSPLPANAVATCKKIHEENSVDIPWKQGDLMILDNSSVMHGRRAYKPPRKILVTLCK</sequence>
<dbReference type="Proteomes" id="UP000886520">
    <property type="component" value="Chromosome 6"/>
</dbReference>
<comment type="caution">
    <text evidence="3">The sequence shown here is derived from an EMBL/GenBank/DDBJ whole genome shotgun (WGS) entry which is preliminary data.</text>
</comment>
<keyword evidence="1" id="KW-0560">Oxidoreductase</keyword>
<reference evidence="3" key="1">
    <citation type="submission" date="2021-01" db="EMBL/GenBank/DDBJ databases">
        <title>Adiantum capillus-veneris genome.</title>
        <authorList>
            <person name="Fang Y."/>
            <person name="Liao Q."/>
        </authorList>
    </citation>
    <scope>NUCLEOTIDE SEQUENCE</scope>
    <source>
        <strain evidence="3">H3</strain>
        <tissue evidence="3">Leaf</tissue>
    </source>
</reference>
<organism evidence="3 4">
    <name type="scientific">Adiantum capillus-veneris</name>
    <name type="common">Maidenhair fern</name>
    <dbReference type="NCBI Taxonomy" id="13818"/>
    <lineage>
        <taxon>Eukaryota</taxon>
        <taxon>Viridiplantae</taxon>
        <taxon>Streptophyta</taxon>
        <taxon>Embryophyta</taxon>
        <taxon>Tracheophyta</taxon>
        <taxon>Polypodiopsida</taxon>
        <taxon>Polypodiidae</taxon>
        <taxon>Polypodiales</taxon>
        <taxon>Pteridineae</taxon>
        <taxon>Pteridaceae</taxon>
        <taxon>Vittarioideae</taxon>
        <taxon>Adiantum</taxon>
    </lineage>
</organism>
<evidence type="ECO:0000256" key="1">
    <source>
        <dbReference type="ARBA" id="ARBA00023002"/>
    </source>
</evidence>
<gene>
    <name evidence="3" type="ORF">GOP47_0006087</name>
</gene>
<protein>
    <recommendedName>
        <fullName evidence="2">TauD/TfdA-like domain-containing protein</fullName>
    </recommendedName>
</protein>
<dbReference type="Pfam" id="PF02668">
    <property type="entry name" value="TauD"/>
    <property type="match status" value="1"/>
</dbReference>
<proteinExistence type="predicted"/>
<dbReference type="AlphaFoldDB" id="A0A9D4ZM77"/>
<dbReference type="Gene3D" id="3.60.130.10">
    <property type="entry name" value="Clavaminate synthase-like"/>
    <property type="match status" value="1"/>
</dbReference>
<dbReference type="InterPro" id="IPR042098">
    <property type="entry name" value="TauD-like_sf"/>
</dbReference>
<dbReference type="OrthoDB" id="408743at2759"/>
<accession>A0A9D4ZM77</accession>
<evidence type="ECO:0000313" key="4">
    <source>
        <dbReference type="Proteomes" id="UP000886520"/>
    </source>
</evidence>
<dbReference type="PANTHER" id="PTHR10696:SF21">
    <property type="entry name" value="TAUD_TFDA-LIKE DOMAIN-CONTAINING PROTEIN"/>
    <property type="match status" value="1"/>
</dbReference>
<dbReference type="InterPro" id="IPR003819">
    <property type="entry name" value="TauD/TfdA-like"/>
</dbReference>
<dbReference type="PANTHER" id="PTHR10696">
    <property type="entry name" value="GAMMA-BUTYROBETAINE HYDROXYLASE-RELATED"/>
    <property type="match status" value="1"/>
</dbReference>
<feature type="domain" description="TauD/TfdA-like" evidence="2">
    <location>
        <begin position="57"/>
        <end position="340"/>
    </location>
</feature>
<evidence type="ECO:0000259" key="2">
    <source>
        <dbReference type="Pfam" id="PF02668"/>
    </source>
</evidence>
<name>A0A9D4ZM77_ADICA</name>
<dbReference type="InterPro" id="IPR050411">
    <property type="entry name" value="AlphaKG_dependent_hydroxylases"/>
</dbReference>
<dbReference type="GO" id="GO:0016491">
    <property type="term" value="F:oxidoreductase activity"/>
    <property type="evidence" value="ECO:0007669"/>
    <property type="project" value="UniProtKB-KW"/>
</dbReference>
<keyword evidence="4" id="KW-1185">Reference proteome</keyword>
<dbReference type="SUPFAM" id="SSF51197">
    <property type="entry name" value="Clavaminate synthase-like"/>
    <property type="match status" value="1"/>
</dbReference>